<dbReference type="OrthoDB" id="5382880at2"/>
<protein>
    <submittedName>
        <fullName evidence="1">Uncharacterized protein</fullName>
    </submittedName>
</protein>
<dbReference type="AlphaFoldDB" id="A0A5B9PE36"/>
<reference evidence="1 2" key="1">
    <citation type="submission" date="2019-08" db="EMBL/GenBank/DDBJ databases">
        <title>Deep-cultivation of Planctomycetes and their phenomic and genomic characterization uncovers novel biology.</title>
        <authorList>
            <person name="Wiegand S."/>
            <person name="Jogler M."/>
            <person name="Boedeker C."/>
            <person name="Pinto D."/>
            <person name="Vollmers J."/>
            <person name="Rivas-Marin E."/>
            <person name="Kohn T."/>
            <person name="Peeters S.H."/>
            <person name="Heuer A."/>
            <person name="Rast P."/>
            <person name="Oberbeckmann S."/>
            <person name="Bunk B."/>
            <person name="Jeske O."/>
            <person name="Meyerdierks A."/>
            <person name="Storesund J.E."/>
            <person name="Kallscheuer N."/>
            <person name="Luecker S."/>
            <person name="Lage O.M."/>
            <person name="Pohl T."/>
            <person name="Merkel B.J."/>
            <person name="Hornburger P."/>
            <person name="Mueller R.-W."/>
            <person name="Bruemmer F."/>
            <person name="Labrenz M."/>
            <person name="Spormann A.M."/>
            <person name="Op den Camp H."/>
            <person name="Overmann J."/>
            <person name="Amann R."/>
            <person name="Jetten M.S.M."/>
            <person name="Mascher T."/>
            <person name="Medema M.H."/>
            <person name="Devos D.P."/>
            <person name="Kaster A.-K."/>
            <person name="Ovreas L."/>
            <person name="Rohde M."/>
            <person name="Galperin M.Y."/>
            <person name="Jogler C."/>
        </authorList>
    </citation>
    <scope>NUCLEOTIDE SEQUENCE [LARGE SCALE GENOMIC DNA]</scope>
    <source>
        <strain evidence="1 2">FC18</strain>
    </source>
</reference>
<dbReference type="EMBL" id="CP042912">
    <property type="protein sequence ID" value="QEG24554.1"/>
    <property type="molecule type" value="Genomic_DNA"/>
</dbReference>
<evidence type="ECO:0000313" key="1">
    <source>
        <dbReference type="EMBL" id="QEG24554.1"/>
    </source>
</evidence>
<name>A0A5B9PE36_9BACT</name>
<sequence>MIEAVCFNCGAEKSAAIKLCGSCRSLPTSYEDRVASVCLSNECLRQDNLEVATRYIQQKKRKPGFHDKVRRKAEQIVNKMPDQFQISQSFDLSESFFEERFVLDD</sequence>
<dbReference type="RefSeq" id="WP_075083879.1">
    <property type="nucleotide sequence ID" value="NZ_CP042912.1"/>
</dbReference>
<evidence type="ECO:0000313" key="2">
    <source>
        <dbReference type="Proteomes" id="UP000322214"/>
    </source>
</evidence>
<keyword evidence="2" id="KW-1185">Reference proteome</keyword>
<proteinExistence type="predicted"/>
<dbReference type="KEGG" id="mff:MFFC18_44740"/>
<organism evidence="1 2">
    <name type="scientific">Mariniblastus fucicola</name>
    <dbReference type="NCBI Taxonomy" id="980251"/>
    <lineage>
        <taxon>Bacteria</taxon>
        <taxon>Pseudomonadati</taxon>
        <taxon>Planctomycetota</taxon>
        <taxon>Planctomycetia</taxon>
        <taxon>Pirellulales</taxon>
        <taxon>Pirellulaceae</taxon>
        <taxon>Mariniblastus</taxon>
    </lineage>
</organism>
<dbReference type="Proteomes" id="UP000322214">
    <property type="component" value="Chromosome"/>
</dbReference>
<gene>
    <name evidence="1" type="ORF">MFFC18_44740</name>
</gene>
<accession>A0A5B9PE36</accession>